<name>A0A9X0W5Y6_9GAMM</name>
<accession>A0A9X0W5Y6</accession>
<reference evidence="2 3" key="1">
    <citation type="journal article" date="2020" name="Microorganisms">
        <title>Osmotic Adaptation and Compatible Solute Biosynthesis of Phototrophic Bacteria as Revealed from Genome Analyses.</title>
        <authorList>
            <person name="Imhoff J.F."/>
            <person name="Rahn T."/>
            <person name="Kunzel S."/>
            <person name="Keller A."/>
            <person name="Neulinger S.C."/>
        </authorList>
    </citation>
    <scope>NUCLEOTIDE SEQUENCE [LARGE SCALE GENOMIC DNA]</scope>
    <source>
        <strain evidence="2 3">DSM 25653</strain>
    </source>
</reference>
<evidence type="ECO:0000313" key="2">
    <source>
        <dbReference type="EMBL" id="MBK1617588.1"/>
    </source>
</evidence>
<proteinExistence type="predicted"/>
<feature type="region of interest" description="Disordered" evidence="1">
    <location>
        <begin position="78"/>
        <end position="101"/>
    </location>
</feature>
<dbReference type="AlphaFoldDB" id="A0A9X0W5Y6"/>
<sequence length="101" mass="10864">MEIKLRTGAMAERTKDQQIKLVCFDLAKHSFTLYDVDAAGQPVRGESSQASGRNWGGEGETLARSALGRDLSLDVSGRRVGKGQEAALRRSGSARQVSASR</sequence>
<evidence type="ECO:0000313" key="3">
    <source>
        <dbReference type="Proteomes" id="UP001138768"/>
    </source>
</evidence>
<keyword evidence="3" id="KW-1185">Reference proteome</keyword>
<comment type="caution">
    <text evidence="2">The sequence shown here is derived from an EMBL/GenBank/DDBJ whole genome shotgun (WGS) entry which is preliminary data.</text>
</comment>
<protein>
    <submittedName>
        <fullName evidence="2">Uncharacterized protein</fullName>
    </submittedName>
</protein>
<dbReference type="Proteomes" id="UP001138768">
    <property type="component" value="Unassembled WGS sequence"/>
</dbReference>
<gene>
    <name evidence="2" type="ORF">CKO42_03790</name>
</gene>
<dbReference type="EMBL" id="NRRY01000003">
    <property type="protein sequence ID" value="MBK1617588.1"/>
    <property type="molecule type" value="Genomic_DNA"/>
</dbReference>
<evidence type="ECO:0000256" key="1">
    <source>
        <dbReference type="SAM" id="MobiDB-lite"/>
    </source>
</evidence>
<feature type="region of interest" description="Disordered" evidence="1">
    <location>
        <begin position="42"/>
        <end position="61"/>
    </location>
</feature>
<organism evidence="2 3">
    <name type="scientific">Lamprobacter modestohalophilus</name>
    <dbReference type="NCBI Taxonomy" id="1064514"/>
    <lineage>
        <taxon>Bacteria</taxon>
        <taxon>Pseudomonadati</taxon>
        <taxon>Pseudomonadota</taxon>
        <taxon>Gammaproteobacteria</taxon>
        <taxon>Chromatiales</taxon>
        <taxon>Chromatiaceae</taxon>
        <taxon>Lamprobacter</taxon>
    </lineage>
</organism>